<dbReference type="InterPro" id="IPR022655">
    <property type="entry name" value="DUF1553"/>
</dbReference>
<protein>
    <recommendedName>
        <fullName evidence="6">LamG-like jellyroll fold domain-containing protein</fullName>
    </recommendedName>
</protein>
<dbReference type="PANTHER" id="PTHR35889">
    <property type="entry name" value="CYCLOINULO-OLIGOSACCHARIDE FRUCTANOTRANSFERASE-RELATED"/>
    <property type="match status" value="1"/>
</dbReference>
<feature type="region of interest" description="Disordered" evidence="1">
    <location>
        <begin position="359"/>
        <end position="382"/>
    </location>
</feature>
<accession>A0A381XWZ0</accession>
<proteinExistence type="predicted"/>
<dbReference type="InterPro" id="IPR011444">
    <property type="entry name" value="DUF1549"/>
</dbReference>
<evidence type="ECO:0000259" key="3">
    <source>
        <dbReference type="Pfam" id="PF07587"/>
    </source>
</evidence>
<name>A0A381XWZ0_9ZZZZ</name>
<evidence type="ECO:0000259" key="4">
    <source>
        <dbReference type="Pfam" id="PF07635"/>
    </source>
</evidence>
<dbReference type="InterPro" id="IPR011429">
    <property type="entry name" value="Cyt_c_Planctomycete-type"/>
</dbReference>
<dbReference type="SUPFAM" id="SSF49899">
    <property type="entry name" value="Concanavalin A-like lectins/glucanases"/>
    <property type="match status" value="1"/>
</dbReference>
<dbReference type="Pfam" id="PF13385">
    <property type="entry name" value="Laminin_G_3"/>
    <property type="match status" value="1"/>
</dbReference>
<evidence type="ECO:0008006" key="6">
    <source>
        <dbReference type="Google" id="ProtNLM"/>
    </source>
</evidence>
<feature type="domain" description="Cytochrome C Planctomycete-type" evidence="4">
    <location>
        <begin position="5"/>
        <end position="48"/>
    </location>
</feature>
<evidence type="ECO:0000259" key="2">
    <source>
        <dbReference type="Pfam" id="PF07583"/>
    </source>
</evidence>
<feature type="non-terminal residue" evidence="5">
    <location>
        <position position="1"/>
    </location>
</feature>
<dbReference type="PANTHER" id="PTHR35889:SF3">
    <property type="entry name" value="F-BOX DOMAIN-CONTAINING PROTEIN"/>
    <property type="match status" value="1"/>
</dbReference>
<dbReference type="Pfam" id="PF07587">
    <property type="entry name" value="PSD1"/>
    <property type="match status" value="1"/>
</dbReference>
<evidence type="ECO:0000256" key="1">
    <source>
        <dbReference type="SAM" id="MobiDB-lite"/>
    </source>
</evidence>
<evidence type="ECO:0000313" key="5">
    <source>
        <dbReference type="EMBL" id="SVA68941.1"/>
    </source>
</evidence>
<feature type="domain" description="DUF1553" evidence="3">
    <location>
        <begin position="680"/>
        <end position="929"/>
    </location>
</feature>
<sequence length="931" mass="103043">GFDLKGKLDLSQREAAMKGGKHGSPVVAGKPGESLLWKKISEDEMPPDHPLRQAEKNLLRDWITGGAKWGANAELDPFRLTTAKRGGYDWWSLQPVKRPGQPTVTSQNWVVNPIDAFILAELEKAQLKPSAPADPRALIRRLYFDLTGLPPTAEQVAAFVNNPTDAAYRKVVDNLLGSPHYGERWGRHWLDLARFGESDGFERNNARNNLWPYRDWIINAMNDDMPYDKFVRMQVAGDVLKPGDPAGQKAVGFLVAGLHNTVVGGSEFMKKTARQDELEEIVGTVGQTFVGLTVNCARCHNHKFDPIRQKEYYQLTSAIAGVFHGERNVSDPELAHQREALRKQVAVLSEKLAGIENRGREAALARRKQGDKPPKADPPKPLARWEFDTDLRDSLGEMHGMAKGSARVSGGALVVDGNASWVETKPTREQLRAKTLEAWVELGDLNQKGGGVIGVQNLSGVQFDTIVFAERESRLWMAGSNSHARTQSFGGLEENEAHQQPVHVAMVYQEDGTIIGYRNGVPYGKPYKTGMWKFPAGNSQIIFGMRHKGGGNNYLKGKIHRAQLYERALAPDEVAASAGVQSSFVGEQELAAALSQADQERRKELKDQLAALAAREKELGNGSQMKVYTVAARGNPGTVRLLKRGNAMDEGEVVHPGAVAALRSLSSDFGIQPDAPDSERRKRLAYWLTDPENPLFNRVIVNRLWHYHFGTGIVETPNDFGFNGGRPSHPELLDWLASEFVANGRRLKAMHRLIVTSNTYRQATAPSEDGLALDAENRLLWRKSPVRLDAESLRDAVLAVSGKLNPKMGGPGFRDVSITPNNGTTYYAPIYPKGDEYNRRTVYRFSPRGGRSAVLDTFDCPDPSTTAPRRGVTTTPLQALALLNNEFILNKARAMADRVQVLEKGSLDEQVKRVFLDAYQRAPDAEELRLA</sequence>
<feature type="domain" description="DUF1549" evidence="2">
    <location>
        <begin position="113"/>
        <end position="320"/>
    </location>
</feature>
<gene>
    <name evidence="5" type="ORF">METZ01_LOCUS121795</name>
</gene>
<dbReference type="Pfam" id="PF07635">
    <property type="entry name" value="PSCyt1"/>
    <property type="match status" value="1"/>
</dbReference>
<dbReference type="InterPro" id="IPR013320">
    <property type="entry name" value="ConA-like_dom_sf"/>
</dbReference>
<dbReference type="Pfam" id="PF07583">
    <property type="entry name" value="PSCyt2"/>
    <property type="match status" value="1"/>
</dbReference>
<organism evidence="5">
    <name type="scientific">marine metagenome</name>
    <dbReference type="NCBI Taxonomy" id="408172"/>
    <lineage>
        <taxon>unclassified sequences</taxon>
        <taxon>metagenomes</taxon>
        <taxon>ecological metagenomes</taxon>
    </lineage>
</organism>
<dbReference type="Gene3D" id="2.60.120.200">
    <property type="match status" value="1"/>
</dbReference>
<dbReference type="AlphaFoldDB" id="A0A381XWZ0"/>
<reference evidence="5" key="1">
    <citation type="submission" date="2018-05" db="EMBL/GenBank/DDBJ databases">
        <authorList>
            <person name="Lanie J.A."/>
            <person name="Ng W.-L."/>
            <person name="Kazmierczak K.M."/>
            <person name="Andrzejewski T.M."/>
            <person name="Davidsen T.M."/>
            <person name="Wayne K.J."/>
            <person name="Tettelin H."/>
            <person name="Glass J.I."/>
            <person name="Rusch D."/>
            <person name="Podicherti R."/>
            <person name="Tsui H.-C.T."/>
            <person name="Winkler M.E."/>
        </authorList>
    </citation>
    <scope>NUCLEOTIDE SEQUENCE</scope>
</reference>
<feature type="non-terminal residue" evidence="5">
    <location>
        <position position="931"/>
    </location>
</feature>
<dbReference type="EMBL" id="UINC01016583">
    <property type="protein sequence ID" value="SVA68941.1"/>
    <property type="molecule type" value="Genomic_DNA"/>
</dbReference>